<evidence type="ECO:0000256" key="8">
    <source>
        <dbReference type="ARBA" id="ARBA00023160"/>
    </source>
</evidence>
<feature type="domain" description="CoA carboxyltransferase C-terminal" evidence="11">
    <location>
        <begin position="1"/>
        <end position="238"/>
    </location>
</feature>
<evidence type="ECO:0000256" key="1">
    <source>
        <dbReference type="ARBA" id="ARBA00004956"/>
    </source>
</evidence>
<dbReference type="EC" id="2.1.3.15" evidence="10"/>
<dbReference type="UniPathway" id="UPA00655">
    <property type="reaction ID" value="UER00711"/>
</dbReference>
<dbReference type="HAMAP" id="MF_00823">
    <property type="entry name" value="AcetylCoA_CT_alpha"/>
    <property type="match status" value="1"/>
</dbReference>
<dbReference type="InterPro" id="IPR001095">
    <property type="entry name" value="Acetyl_CoA_COase_a_su"/>
</dbReference>
<proteinExistence type="inferred from homology"/>
<dbReference type="Gene3D" id="3.90.226.10">
    <property type="entry name" value="2-enoyl-CoA Hydratase, Chain A, domain 1"/>
    <property type="match status" value="1"/>
</dbReference>
<keyword evidence="5 10" id="KW-0276">Fatty acid metabolism</keyword>
<organism evidence="12 13">
    <name type="scientific">Eubacterium pyruvativorans</name>
    <dbReference type="NCBI Taxonomy" id="155865"/>
    <lineage>
        <taxon>Bacteria</taxon>
        <taxon>Bacillati</taxon>
        <taxon>Bacillota</taxon>
        <taxon>Clostridia</taxon>
        <taxon>Eubacteriales</taxon>
        <taxon>Eubacteriaceae</taxon>
        <taxon>Eubacterium</taxon>
    </lineage>
</organism>
<dbReference type="GO" id="GO:2001295">
    <property type="term" value="P:malonyl-CoA biosynthetic process"/>
    <property type="evidence" value="ECO:0007669"/>
    <property type="project" value="UniProtKB-UniRule"/>
</dbReference>
<comment type="subunit">
    <text evidence="10">Acetyl-CoA carboxylase is a heterohexamer composed of biotin carboxyl carrier protein (AccB), biotin carboxylase (AccC) and two subunits each of ACCase subunit alpha (AccA) and ACCase subunit beta (AccD).</text>
</comment>
<dbReference type="GO" id="GO:0006633">
    <property type="term" value="P:fatty acid biosynthetic process"/>
    <property type="evidence" value="ECO:0007669"/>
    <property type="project" value="UniProtKB-KW"/>
</dbReference>
<evidence type="ECO:0000256" key="9">
    <source>
        <dbReference type="ARBA" id="ARBA00049152"/>
    </source>
</evidence>
<dbReference type="GO" id="GO:0005524">
    <property type="term" value="F:ATP binding"/>
    <property type="evidence" value="ECO:0007669"/>
    <property type="project" value="UniProtKB-KW"/>
</dbReference>
<evidence type="ECO:0000256" key="10">
    <source>
        <dbReference type="HAMAP-Rule" id="MF_00823"/>
    </source>
</evidence>
<dbReference type="GO" id="GO:0016743">
    <property type="term" value="F:carboxyl- or carbamoyltransferase activity"/>
    <property type="evidence" value="ECO:0007669"/>
    <property type="project" value="UniProtKB-UniRule"/>
</dbReference>
<dbReference type="NCBIfam" id="NF041504">
    <property type="entry name" value="AccA_sub"/>
    <property type="match status" value="1"/>
</dbReference>
<dbReference type="OrthoDB" id="9808023at2"/>
<keyword evidence="13" id="KW-1185">Reference proteome</keyword>
<gene>
    <name evidence="10" type="primary">accA</name>
    <name evidence="12" type="ORF">SAMN05216508_102127</name>
</gene>
<dbReference type="NCBIfam" id="TIGR00513">
    <property type="entry name" value="accA"/>
    <property type="match status" value="1"/>
</dbReference>
<dbReference type="GO" id="GO:0009317">
    <property type="term" value="C:acetyl-CoA carboxylase complex"/>
    <property type="evidence" value="ECO:0007669"/>
    <property type="project" value="InterPro"/>
</dbReference>
<accession>A0A1I7FGP8</accession>
<dbReference type="STRING" id="155865.SAMN05216515_10140"/>
<dbReference type="Proteomes" id="UP000198817">
    <property type="component" value="Unassembled WGS sequence"/>
</dbReference>
<evidence type="ECO:0000313" key="12">
    <source>
        <dbReference type="EMBL" id="SFU35349.1"/>
    </source>
</evidence>
<dbReference type="InterPro" id="IPR029045">
    <property type="entry name" value="ClpP/crotonase-like_dom_sf"/>
</dbReference>
<dbReference type="RefSeq" id="WP_090469833.1">
    <property type="nucleotide sequence ID" value="NZ_FOWF01000001.1"/>
</dbReference>
<keyword evidence="7 10" id="KW-0443">Lipid metabolism</keyword>
<reference evidence="12 13" key="1">
    <citation type="submission" date="2016-10" db="EMBL/GenBank/DDBJ databases">
        <authorList>
            <person name="de Groot N.N."/>
        </authorList>
    </citation>
    <scope>NUCLEOTIDE SEQUENCE [LARGE SCALE GENOMIC DNA]</scope>
    <source>
        <strain evidence="12 13">KHGC13</strain>
    </source>
</reference>
<comment type="subcellular location">
    <subcellularLocation>
        <location evidence="10">Cytoplasm</location>
    </subcellularLocation>
</comment>
<comment type="pathway">
    <text evidence="1 10">Lipid metabolism; malonyl-CoA biosynthesis; malonyl-CoA from acetyl-CoA: step 1/1.</text>
</comment>
<dbReference type="Pfam" id="PF03255">
    <property type="entry name" value="ACCA"/>
    <property type="match status" value="1"/>
</dbReference>
<evidence type="ECO:0000313" key="13">
    <source>
        <dbReference type="Proteomes" id="UP000198817"/>
    </source>
</evidence>
<dbReference type="EMBL" id="FPBT01000002">
    <property type="protein sequence ID" value="SFU35349.1"/>
    <property type="molecule type" value="Genomic_DNA"/>
</dbReference>
<dbReference type="PRINTS" id="PR01069">
    <property type="entry name" value="ACCCTRFRASEA"/>
</dbReference>
<dbReference type="NCBIfam" id="NF004344">
    <property type="entry name" value="PRK05724.1"/>
    <property type="match status" value="1"/>
</dbReference>
<protein>
    <recommendedName>
        <fullName evidence="10">Acetyl-coenzyme A carboxylase carboxyl transferase subunit alpha</fullName>
        <shortName evidence="10">ACCase subunit alpha</shortName>
        <shortName evidence="10">Acetyl-CoA carboxylase carboxyltransferase subunit alpha</shortName>
        <ecNumber evidence="10">2.1.3.15</ecNumber>
    </recommendedName>
</protein>
<keyword evidence="6 10" id="KW-0067">ATP-binding</keyword>
<evidence type="ECO:0000256" key="6">
    <source>
        <dbReference type="ARBA" id="ARBA00022840"/>
    </source>
</evidence>
<dbReference type="AlphaFoldDB" id="A0A1I7FGP8"/>
<evidence type="ECO:0000256" key="4">
    <source>
        <dbReference type="ARBA" id="ARBA00022741"/>
    </source>
</evidence>
<keyword evidence="3 10" id="KW-0808">Transferase</keyword>
<keyword evidence="10" id="KW-0963">Cytoplasm</keyword>
<dbReference type="GO" id="GO:0003989">
    <property type="term" value="F:acetyl-CoA carboxylase activity"/>
    <property type="evidence" value="ECO:0007669"/>
    <property type="project" value="InterPro"/>
</dbReference>
<dbReference type="InterPro" id="IPR011763">
    <property type="entry name" value="COA_CT_C"/>
</dbReference>
<dbReference type="PANTHER" id="PTHR42853:SF3">
    <property type="entry name" value="ACETYL-COENZYME A CARBOXYLASE CARBOXYL TRANSFERASE SUBUNIT ALPHA, CHLOROPLASTIC"/>
    <property type="match status" value="1"/>
</dbReference>
<evidence type="ECO:0000256" key="7">
    <source>
        <dbReference type="ARBA" id="ARBA00023098"/>
    </source>
</evidence>
<name>A0A1I7FGP8_9FIRM</name>
<keyword evidence="2 10" id="KW-0444">Lipid biosynthesis</keyword>
<comment type="catalytic activity">
    <reaction evidence="9 10">
        <text>N(6)-carboxybiotinyl-L-lysyl-[protein] + acetyl-CoA = N(6)-biotinyl-L-lysyl-[protein] + malonyl-CoA</text>
        <dbReference type="Rhea" id="RHEA:54728"/>
        <dbReference type="Rhea" id="RHEA-COMP:10505"/>
        <dbReference type="Rhea" id="RHEA-COMP:10506"/>
        <dbReference type="ChEBI" id="CHEBI:57288"/>
        <dbReference type="ChEBI" id="CHEBI:57384"/>
        <dbReference type="ChEBI" id="CHEBI:83144"/>
        <dbReference type="ChEBI" id="CHEBI:83145"/>
        <dbReference type="EC" id="2.1.3.15"/>
    </reaction>
</comment>
<evidence type="ECO:0000256" key="3">
    <source>
        <dbReference type="ARBA" id="ARBA00022679"/>
    </source>
</evidence>
<keyword evidence="8 10" id="KW-0275">Fatty acid biosynthesis</keyword>
<evidence type="ECO:0000259" key="11">
    <source>
        <dbReference type="PROSITE" id="PS50989"/>
    </source>
</evidence>
<sequence>MKEKLSAADRVRKARDPKRPVTGEYVEALIRGFQPLAGDRLFGDDPSVLGGIGWFHDTPVTVIGHQKGRSLEENVKYRFGMPDPEGYRKAVRLMKQAEKFGRPVITFVDTPGAYPGMDAEERGQGEAIARSILTMSRLRVPSVAVFIGEGGSGGALALGAADRVIMLENSIYSILSPEGFASILWKDAGRWEEAAEVMKLTAGDLEELGICDLVIPEDGDRGQLFDRVDRGIRRELRPLIGMSGEALVKERYRRFRRFGGKRQKG</sequence>
<comment type="function">
    <text evidence="10">Component of the acetyl coenzyme A carboxylase (ACC) complex. First, biotin carboxylase catalyzes the carboxylation of biotin on its carrier protein (BCCP) and then the CO(2) group is transferred by the carboxyltransferase to acetyl-CoA to form malonyl-CoA.</text>
</comment>
<keyword evidence="4 10" id="KW-0547">Nucleotide-binding</keyword>
<dbReference type="PROSITE" id="PS50989">
    <property type="entry name" value="COA_CT_CTER"/>
    <property type="match status" value="1"/>
</dbReference>
<dbReference type="PANTHER" id="PTHR42853">
    <property type="entry name" value="ACETYL-COENZYME A CARBOXYLASE CARBOXYL TRANSFERASE SUBUNIT ALPHA"/>
    <property type="match status" value="1"/>
</dbReference>
<comment type="similarity">
    <text evidence="10">Belongs to the AccA family.</text>
</comment>
<evidence type="ECO:0000256" key="2">
    <source>
        <dbReference type="ARBA" id="ARBA00022516"/>
    </source>
</evidence>
<dbReference type="SUPFAM" id="SSF52096">
    <property type="entry name" value="ClpP/crotonase"/>
    <property type="match status" value="1"/>
</dbReference>
<evidence type="ECO:0000256" key="5">
    <source>
        <dbReference type="ARBA" id="ARBA00022832"/>
    </source>
</evidence>